<dbReference type="GO" id="GO:0003700">
    <property type="term" value="F:DNA-binding transcription factor activity"/>
    <property type="evidence" value="ECO:0007669"/>
    <property type="project" value="InterPro"/>
</dbReference>
<organism evidence="7 8">
    <name type="scientific">Hordeum vulgare subsp. vulgare</name>
    <name type="common">Domesticated barley</name>
    <dbReference type="NCBI Taxonomy" id="112509"/>
    <lineage>
        <taxon>Eukaryota</taxon>
        <taxon>Viridiplantae</taxon>
        <taxon>Streptophyta</taxon>
        <taxon>Embryophyta</taxon>
        <taxon>Tracheophyta</taxon>
        <taxon>Spermatophyta</taxon>
        <taxon>Magnoliopsida</taxon>
        <taxon>Liliopsida</taxon>
        <taxon>Poales</taxon>
        <taxon>Poaceae</taxon>
        <taxon>BOP clade</taxon>
        <taxon>Pooideae</taxon>
        <taxon>Triticodae</taxon>
        <taxon>Triticeae</taxon>
        <taxon>Hordeinae</taxon>
        <taxon>Hordeum</taxon>
    </lineage>
</organism>
<reference evidence="7" key="2">
    <citation type="submission" date="2020-10" db="EMBL/GenBank/DDBJ databases">
        <authorList>
            <person name="Scholz U."/>
            <person name="Mascher M."/>
            <person name="Fiebig A."/>
        </authorList>
    </citation>
    <scope>NUCLEOTIDE SEQUENCE [LARGE SCALE GENOMIC DNA]</scope>
    <source>
        <strain evidence="7">cv. Morex</strain>
    </source>
</reference>
<name>A0A8I6Z2K8_HORVV</name>
<evidence type="ECO:0000256" key="4">
    <source>
        <dbReference type="ARBA" id="ARBA00023163"/>
    </source>
</evidence>
<proteinExistence type="predicted"/>
<dbReference type="EnsemblPlants" id="HORVU.MOREX.r3.7HG0664410.1">
    <property type="protein sequence ID" value="HORVU.MOREX.r3.7HG0664410.1.CDS1"/>
    <property type="gene ID" value="HORVU.MOREX.r3.7HG0664410"/>
</dbReference>
<evidence type="ECO:0000256" key="1">
    <source>
        <dbReference type="ARBA" id="ARBA00004123"/>
    </source>
</evidence>
<dbReference type="SUPFAM" id="SSF54171">
    <property type="entry name" value="DNA-binding domain"/>
    <property type="match status" value="1"/>
</dbReference>
<dbReference type="Gramene" id="HORVU.MOREX.r3.7HG0664410.1">
    <property type="protein sequence ID" value="HORVU.MOREX.r3.7HG0664410.1.CDS1"/>
    <property type="gene ID" value="HORVU.MOREX.r3.7HG0664410"/>
</dbReference>
<reference evidence="8" key="1">
    <citation type="journal article" date="2012" name="Nature">
        <title>A physical, genetic and functional sequence assembly of the barley genome.</title>
        <authorList>
            <consortium name="The International Barley Genome Sequencing Consortium"/>
            <person name="Mayer K.F."/>
            <person name="Waugh R."/>
            <person name="Brown J.W."/>
            <person name="Schulman A."/>
            <person name="Langridge P."/>
            <person name="Platzer M."/>
            <person name="Fincher G.B."/>
            <person name="Muehlbauer G.J."/>
            <person name="Sato K."/>
            <person name="Close T.J."/>
            <person name="Wise R.P."/>
            <person name="Stein N."/>
        </authorList>
    </citation>
    <scope>NUCLEOTIDE SEQUENCE [LARGE SCALE GENOMIC DNA]</scope>
    <source>
        <strain evidence="8">cv. Morex</strain>
    </source>
</reference>
<dbReference type="AlphaFoldDB" id="A0A8I6Z2K8"/>
<dbReference type="Proteomes" id="UP000011116">
    <property type="component" value="Chromosome 7H"/>
</dbReference>
<feature type="domain" description="AP2/ERF" evidence="6">
    <location>
        <begin position="10"/>
        <end position="65"/>
    </location>
</feature>
<dbReference type="InterPro" id="IPR001471">
    <property type="entry name" value="AP2/ERF_dom"/>
</dbReference>
<dbReference type="GO" id="GO:0005634">
    <property type="term" value="C:nucleus"/>
    <property type="evidence" value="ECO:0007669"/>
    <property type="project" value="UniProtKB-SubCell"/>
</dbReference>
<evidence type="ECO:0000259" key="6">
    <source>
        <dbReference type="PROSITE" id="PS51032"/>
    </source>
</evidence>
<dbReference type="Gramene" id="HORVU.MOREX.r2.7HG0551170.1">
    <property type="protein sequence ID" value="HORVU.MOREX.r2.7HG0551170.1.CDS.1"/>
    <property type="gene ID" value="HORVU.MOREX.r2.7HG0551170"/>
</dbReference>
<evidence type="ECO:0000256" key="3">
    <source>
        <dbReference type="ARBA" id="ARBA00023125"/>
    </source>
</evidence>
<comment type="subcellular location">
    <subcellularLocation>
        <location evidence="1">Nucleus</location>
    </subcellularLocation>
</comment>
<dbReference type="InterPro" id="IPR016177">
    <property type="entry name" value="DNA-bd_dom_sf"/>
</dbReference>
<evidence type="ECO:0000256" key="5">
    <source>
        <dbReference type="ARBA" id="ARBA00023242"/>
    </source>
</evidence>
<dbReference type="InterPro" id="IPR036955">
    <property type="entry name" value="AP2/ERF_dom_sf"/>
</dbReference>
<reference evidence="7" key="3">
    <citation type="submission" date="2022-01" db="UniProtKB">
        <authorList>
            <consortium name="EnsemblPlants"/>
        </authorList>
    </citation>
    <scope>IDENTIFICATION</scope>
    <source>
        <strain evidence="7">subsp. vulgare</strain>
    </source>
</reference>
<evidence type="ECO:0000313" key="7">
    <source>
        <dbReference type="EnsemblPlants" id="HORVU.MOREX.r3.7HG0664410.1.CDS1"/>
    </source>
</evidence>
<sequence>MSSRLWSSSGYRGVRARHSRVFYAEIRSGDTRLGLDTFETVHEVVRMYDGSTWRLGQPQAQMNFHDIFTREQAHDVAPPHVWSPRRIAASSRIMSAAS</sequence>
<keyword evidence="4" id="KW-0804">Transcription</keyword>
<protein>
    <recommendedName>
        <fullName evidence="6">AP2/ERF domain-containing protein</fullName>
    </recommendedName>
</protein>
<dbReference type="PROSITE" id="PS51032">
    <property type="entry name" value="AP2_ERF"/>
    <property type="match status" value="1"/>
</dbReference>
<dbReference type="SMR" id="A0A8I6Z2K8"/>
<evidence type="ECO:0000313" key="8">
    <source>
        <dbReference type="Proteomes" id="UP000011116"/>
    </source>
</evidence>
<accession>A0A8I6Z2K8</accession>
<keyword evidence="5" id="KW-0539">Nucleus</keyword>
<dbReference type="GO" id="GO:0003677">
    <property type="term" value="F:DNA binding"/>
    <property type="evidence" value="ECO:0007669"/>
    <property type="project" value="UniProtKB-KW"/>
</dbReference>
<keyword evidence="3" id="KW-0238">DNA-binding</keyword>
<keyword evidence="8" id="KW-1185">Reference proteome</keyword>
<dbReference type="Gene3D" id="3.30.730.10">
    <property type="entry name" value="AP2/ERF domain"/>
    <property type="match status" value="1"/>
</dbReference>
<keyword evidence="2" id="KW-0805">Transcription regulation</keyword>
<evidence type="ECO:0000256" key="2">
    <source>
        <dbReference type="ARBA" id="ARBA00023015"/>
    </source>
</evidence>